<keyword evidence="4 12" id="KW-0812">Transmembrane</keyword>
<evidence type="ECO:0000256" key="10">
    <source>
        <dbReference type="ARBA" id="ARBA00023128"/>
    </source>
</evidence>
<evidence type="ECO:0000256" key="4">
    <source>
        <dbReference type="ARBA" id="ARBA00022692"/>
    </source>
</evidence>
<name>A0A0E9NAY1_SAICN</name>
<evidence type="ECO:0000256" key="2">
    <source>
        <dbReference type="ARBA" id="ARBA00006837"/>
    </source>
</evidence>
<evidence type="ECO:0000256" key="3">
    <source>
        <dbReference type="ARBA" id="ARBA00022448"/>
    </source>
</evidence>
<evidence type="ECO:0000313" key="14">
    <source>
        <dbReference type="Proteomes" id="UP000033140"/>
    </source>
</evidence>
<sequence length="197" mass="21734">MLRTTTLRPAVRTALPTPLGASIIRRSVATTPSGSEAPASSTTPAQKLDWPTFLSLRQQCRHVGLAFAPITGLASMFASFVVLGSQDIDPSQTIYGFDPFIAYGAATVCIGGVGALLGPAIGEGLWWMTKGRHVKAQMQARQKEFYDRIKKHRVDASRQSFANPVPDYYGEKIASLKGYRQWLRDQKAFRNKSQRFL</sequence>
<evidence type="ECO:0000313" key="13">
    <source>
        <dbReference type="EMBL" id="GAO47037.1"/>
    </source>
</evidence>
<comment type="caution">
    <text evidence="13">The sequence shown here is derived from an EMBL/GenBank/DDBJ whole genome shotgun (WGS) entry which is preliminary data.</text>
</comment>
<keyword evidence="8 12" id="KW-1133">Transmembrane helix</keyword>
<dbReference type="GO" id="GO:0001405">
    <property type="term" value="C:PAM complex, Tim23 associated import motor"/>
    <property type="evidence" value="ECO:0007669"/>
    <property type="project" value="UniProtKB-UniRule"/>
</dbReference>
<evidence type="ECO:0000256" key="9">
    <source>
        <dbReference type="ARBA" id="ARBA00023010"/>
    </source>
</evidence>
<evidence type="ECO:0000256" key="5">
    <source>
        <dbReference type="ARBA" id="ARBA00022792"/>
    </source>
</evidence>
<dbReference type="EMBL" id="BACD03000007">
    <property type="protein sequence ID" value="GAO47037.1"/>
    <property type="molecule type" value="Genomic_DNA"/>
</dbReference>
<dbReference type="PANTHER" id="PTHR28021:SF1">
    <property type="entry name" value="PRESEQUENCE TRANSLOCATED-ASSOCIATED MOTOR SUBUNIT PAM17, MITOCHONDRIAL"/>
    <property type="match status" value="1"/>
</dbReference>
<dbReference type="AlphaFoldDB" id="A0A0E9NAY1"/>
<evidence type="ECO:0000256" key="12">
    <source>
        <dbReference type="RuleBase" id="RU367146"/>
    </source>
</evidence>
<evidence type="ECO:0000256" key="8">
    <source>
        <dbReference type="ARBA" id="ARBA00022989"/>
    </source>
</evidence>
<keyword evidence="11 12" id="KW-0472">Membrane</keyword>
<dbReference type="STRING" id="698492.A0A0E9NAY1"/>
<organism evidence="13 14">
    <name type="scientific">Saitoella complicata (strain BCRC 22490 / CBS 7301 / JCM 7358 / NBRC 10748 / NRRL Y-17804)</name>
    <dbReference type="NCBI Taxonomy" id="698492"/>
    <lineage>
        <taxon>Eukaryota</taxon>
        <taxon>Fungi</taxon>
        <taxon>Dikarya</taxon>
        <taxon>Ascomycota</taxon>
        <taxon>Taphrinomycotina</taxon>
        <taxon>Taphrinomycotina incertae sedis</taxon>
        <taxon>Saitoella</taxon>
    </lineage>
</organism>
<evidence type="ECO:0000256" key="7">
    <source>
        <dbReference type="ARBA" id="ARBA00022946"/>
    </source>
</evidence>
<keyword evidence="7" id="KW-0809">Transit peptide</keyword>
<comment type="subcellular location">
    <subcellularLocation>
        <location evidence="1 12">Mitochondrion inner membrane</location>
        <topology evidence="1 12">Multi-pass membrane protein</topology>
    </subcellularLocation>
</comment>
<dbReference type="GO" id="GO:0030150">
    <property type="term" value="P:protein import into mitochondrial matrix"/>
    <property type="evidence" value="ECO:0007669"/>
    <property type="project" value="UniProtKB-UniRule"/>
</dbReference>
<evidence type="ECO:0000256" key="11">
    <source>
        <dbReference type="ARBA" id="ARBA00023136"/>
    </source>
</evidence>
<dbReference type="OMA" id="MIFGFDP"/>
<evidence type="ECO:0000256" key="1">
    <source>
        <dbReference type="ARBA" id="ARBA00004448"/>
    </source>
</evidence>
<reference evidence="13 14" key="1">
    <citation type="journal article" date="2011" name="J. Gen. Appl. Microbiol.">
        <title>Draft genome sequencing of the enigmatic yeast Saitoella complicata.</title>
        <authorList>
            <person name="Nishida H."/>
            <person name="Hamamoto M."/>
            <person name="Sugiyama J."/>
        </authorList>
    </citation>
    <scope>NUCLEOTIDE SEQUENCE [LARGE SCALE GENOMIC DNA]</scope>
    <source>
        <strain evidence="13 14">NRRL Y-17804</strain>
    </source>
</reference>
<dbReference type="OrthoDB" id="5970083at2759"/>
<reference evidence="13 14" key="3">
    <citation type="journal article" date="2015" name="Genome Announc.">
        <title>Draft Genome Sequence of the Archiascomycetous Yeast Saitoella complicata.</title>
        <authorList>
            <person name="Yamauchi K."/>
            <person name="Kondo S."/>
            <person name="Hamamoto M."/>
            <person name="Takahashi Y."/>
            <person name="Ogura Y."/>
            <person name="Hayashi T."/>
            <person name="Nishida H."/>
        </authorList>
    </citation>
    <scope>NUCLEOTIDE SEQUENCE [LARGE SCALE GENOMIC DNA]</scope>
    <source>
        <strain evidence="13 14">NRRL Y-17804</strain>
    </source>
</reference>
<proteinExistence type="inferred from homology"/>
<protein>
    <recommendedName>
        <fullName evidence="12">Presequence translocated-associated motor subunit PAM17</fullName>
    </recommendedName>
</protein>
<comment type="subunit">
    <text evidence="12">Component of the PAM complex.</text>
</comment>
<dbReference type="Pfam" id="PF08566">
    <property type="entry name" value="Pam17"/>
    <property type="match status" value="1"/>
</dbReference>
<accession>A0A0E9NAY1</accession>
<keyword evidence="6 12" id="KW-0653">Protein transport</keyword>
<gene>
    <name evidence="13" type="ORF">G7K_1250-t1</name>
</gene>
<dbReference type="RefSeq" id="XP_019026318.1">
    <property type="nucleotide sequence ID" value="XM_019169204.1"/>
</dbReference>
<keyword evidence="14" id="KW-1185">Reference proteome</keyword>
<evidence type="ECO:0000256" key="6">
    <source>
        <dbReference type="ARBA" id="ARBA00022927"/>
    </source>
</evidence>
<dbReference type="PANTHER" id="PTHR28021">
    <property type="entry name" value="PRESEQUENCE TRANSLOCATED-ASSOCIATED MOTOR SUBUNIT PAM17, MITOCHONDRIAL"/>
    <property type="match status" value="1"/>
</dbReference>
<comment type="similarity">
    <text evidence="2 12">Belongs to the PAM17 family.</text>
</comment>
<keyword evidence="3 12" id="KW-0813">Transport</keyword>
<dbReference type="InterPro" id="IPR013875">
    <property type="entry name" value="Pam17"/>
</dbReference>
<reference evidence="13 14" key="2">
    <citation type="journal article" date="2014" name="J. Gen. Appl. Microbiol.">
        <title>The early diverging ascomycetous budding yeast Saitoella complicata has three histone deacetylases belonging to the Clr6, Hos2, and Rpd3 lineages.</title>
        <authorList>
            <person name="Nishida H."/>
            <person name="Matsumoto T."/>
            <person name="Kondo S."/>
            <person name="Hamamoto M."/>
            <person name="Yoshikawa H."/>
        </authorList>
    </citation>
    <scope>NUCLEOTIDE SEQUENCE [LARGE SCALE GENOMIC DNA]</scope>
    <source>
        <strain evidence="13 14">NRRL Y-17804</strain>
    </source>
</reference>
<keyword evidence="5 12" id="KW-0999">Mitochondrion inner membrane</keyword>
<feature type="transmembrane region" description="Helical" evidence="12">
    <location>
        <begin position="63"/>
        <end position="83"/>
    </location>
</feature>
<keyword evidence="9 12" id="KW-0811">Translocation</keyword>
<comment type="function">
    <text evidence="12">Component of the PAM complex, a complex required for the translocation of transit peptide-containing proteins from the inner membrane into the mitochondrial matrix in an ATP-dependent manner.</text>
</comment>
<feature type="transmembrane region" description="Helical" evidence="12">
    <location>
        <begin position="103"/>
        <end position="128"/>
    </location>
</feature>
<keyword evidence="10 12" id="KW-0496">Mitochondrion</keyword>
<dbReference type="Proteomes" id="UP000033140">
    <property type="component" value="Unassembled WGS sequence"/>
</dbReference>